<evidence type="ECO:0000313" key="11">
    <source>
        <dbReference type="EMBL" id="CAF1360035.1"/>
    </source>
</evidence>
<protein>
    <recommendedName>
        <fullName evidence="7">Non-homologous end-joining factor 1</fullName>
    </recommendedName>
</protein>
<dbReference type="PANTHER" id="PTHR32235">
    <property type="entry name" value="NON-HOMOLOGOUS END-JOINING FACTOR 1"/>
    <property type="match status" value="1"/>
</dbReference>
<feature type="region of interest" description="Disordered" evidence="8">
    <location>
        <begin position="264"/>
        <end position="340"/>
    </location>
</feature>
<dbReference type="InterPro" id="IPR038051">
    <property type="entry name" value="XRCC4-like_N_sf"/>
</dbReference>
<proteinExistence type="inferred from homology"/>
<name>A0A815I7H4_9BILA</name>
<comment type="caution">
    <text evidence="11">The sequence shown here is derived from an EMBL/GenBank/DDBJ whole genome shotgun (WGS) entry which is preliminary data.</text>
</comment>
<evidence type="ECO:0000313" key="10">
    <source>
        <dbReference type="EMBL" id="CAF1134729.1"/>
    </source>
</evidence>
<dbReference type="AlphaFoldDB" id="A0A815I7H4"/>
<keyword evidence="3" id="KW-0238">DNA-binding</keyword>
<dbReference type="EMBL" id="CAJNOL010001440">
    <property type="protein sequence ID" value="CAF1360035.1"/>
    <property type="molecule type" value="Genomic_DNA"/>
</dbReference>
<dbReference type="Pfam" id="PF09302">
    <property type="entry name" value="XLF"/>
    <property type="match status" value="1"/>
</dbReference>
<feature type="compositionally biased region" description="Basic and acidic residues" evidence="8">
    <location>
        <begin position="308"/>
        <end position="331"/>
    </location>
</feature>
<keyword evidence="5" id="KW-0539">Nucleus</keyword>
<dbReference type="Proteomes" id="UP000663854">
    <property type="component" value="Unassembled WGS sequence"/>
</dbReference>
<dbReference type="GO" id="GO:0006303">
    <property type="term" value="P:double-strand break repair via nonhomologous end joining"/>
    <property type="evidence" value="ECO:0007669"/>
    <property type="project" value="UniProtKB-ARBA"/>
</dbReference>
<dbReference type="Gene3D" id="2.170.210.10">
    <property type="entry name" value="DNA double-strand break repair and VJ recombination XRCC4, N-terminal"/>
    <property type="match status" value="1"/>
</dbReference>
<evidence type="ECO:0000256" key="7">
    <source>
        <dbReference type="ARBA" id="ARBA00044529"/>
    </source>
</evidence>
<evidence type="ECO:0000259" key="9">
    <source>
        <dbReference type="Pfam" id="PF09302"/>
    </source>
</evidence>
<dbReference type="EMBL" id="CAJNOH010000842">
    <property type="protein sequence ID" value="CAF1134729.1"/>
    <property type="molecule type" value="Genomic_DNA"/>
</dbReference>
<dbReference type="InterPro" id="IPR015381">
    <property type="entry name" value="XLF-like_N"/>
</dbReference>
<evidence type="ECO:0000256" key="5">
    <source>
        <dbReference type="ARBA" id="ARBA00023242"/>
    </source>
</evidence>
<evidence type="ECO:0000256" key="1">
    <source>
        <dbReference type="ARBA" id="ARBA00004123"/>
    </source>
</evidence>
<organism evidence="11 12">
    <name type="scientific">Rotaria sordida</name>
    <dbReference type="NCBI Taxonomy" id="392033"/>
    <lineage>
        <taxon>Eukaryota</taxon>
        <taxon>Metazoa</taxon>
        <taxon>Spiralia</taxon>
        <taxon>Gnathifera</taxon>
        <taxon>Rotifera</taxon>
        <taxon>Eurotatoria</taxon>
        <taxon>Bdelloidea</taxon>
        <taxon>Philodinida</taxon>
        <taxon>Philodinidae</taxon>
        <taxon>Rotaria</taxon>
    </lineage>
</organism>
<dbReference type="Proteomes" id="UP000663870">
    <property type="component" value="Unassembled WGS sequence"/>
</dbReference>
<evidence type="ECO:0000313" key="12">
    <source>
        <dbReference type="Proteomes" id="UP000663870"/>
    </source>
</evidence>
<dbReference type="InterPro" id="IPR052287">
    <property type="entry name" value="NHEJ_factor"/>
</dbReference>
<gene>
    <name evidence="11" type="ORF">JXQ802_LOCUS32572</name>
    <name evidence="10" type="ORF">PYM288_LOCUS21398</name>
</gene>
<keyword evidence="4" id="KW-0234">DNA repair</keyword>
<evidence type="ECO:0000256" key="3">
    <source>
        <dbReference type="ARBA" id="ARBA00023125"/>
    </source>
</evidence>
<dbReference type="GO" id="GO:0032807">
    <property type="term" value="C:DNA ligase IV complex"/>
    <property type="evidence" value="ECO:0007669"/>
    <property type="project" value="TreeGrafter"/>
</dbReference>
<comment type="similarity">
    <text evidence="6">Belongs to the XRCC4-XLF family. XLF subfamily.</text>
</comment>
<keyword evidence="2" id="KW-0227">DNA damage</keyword>
<keyword evidence="12" id="KW-1185">Reference proteome</keyword>
<feature type="domain" description="XLF-like N-terminal" evidence="9">
    <location>
        <begin position="40"/>
        <end position="155"/>
    </location>
</feature>
<dbReference type="Gene3D" id="1.10.287.450">
    <property type="entry name" value="Helix hairpin bin"/>
    <property type="match status" value="1"/>
</dbReference>
<evidence type="ECO:0000256" key="8">
    <source>
        <dbReference type="SAM" id="MobiDB-lite"/>
    </source>
</evidence>
<dbReference type="PANTHER" id="PTHR32235:SF1">
    <property type="entry name" value="NON-HOMOLOGOUS END-JOINING FACTOR 1"/>
    <property type="match status" value="1"/>
</dbReference>
<feature type="compositionally biased region" description="Low complexity" evidence="8">
    <location>
        <begin position="267"/>
        <end position="301"/>
    </location>
</feature>
<evidence type="ECO:0000256" key="2">
    <source>
        <dbReference type="ARBA" id="ARBA00022763"/>
    </source>
</evidence>
<dbReference type="GO" id="GO:0045027">
    <property type="term" value="F:DNA end binding"/>
    <property type="evidence" value="ECO:0007669"/>
    <property type="project" value="TreeGrafter"/>
</dbReference>
<evidence type="ECO:0000256" key="6">
    <source>
        <dbReference type="ARBA" id="ARBA00025747"/>
    </source>
</evidence>
<evidence type="ECO:0000256" key="4">
    <source>
        <dbReference type="ARBA" id="ARBA00023204"/>
    </source>
</evidence>
<reference evidence="11" key="1">
    <citation type="submission" date="2021-02" db="EMBL/GenBank/DDBJ databases">
        <authorList>
            <person name="Nowell W R."/>
        </authorList>
    </citation>
    <scope>NUCLEOTIDE SEQUENCE</scope>
</reference>
<sequence length="340" mass="39926">MSSLSDSFDQFSTNFRKTFSHQPCLVIDVTQSNLPPSPWSGNNNHNTQICCQPFFDSNTNGGRYEIAFYDNGYAYYEALDGEQFRARLERLNPQMEFQDLKKVLEKIKQIFEQSVTNRADNQITVQLVNDDVLVVEIKGLIKSSILFKYMFKCQRREGEFYEANYVRQIVYCLAERKSRELELIKIIEAKDKELDDYRSQGTCQLQRSWLTTQPFDKDEFDKSTSGQVQQRHDDVLMHTLDLAFDREGKQLIEECLLRNEYRKQLRSSQTSHSSTTTKTSKKNISTQKRTSSKQQSGSSQQLNDDIVAAERRRHEELERKLQTDKEREQQIAKKKKRKFV</sequence>
<accession>A0A815I7H4</accession>
<comment type="subcellular location">
    <subcellularLocation>
        <location evidence="1">Nucleus</location>
    </subcellularLocation>
</comment>